<organism evidence="3 4">
    <name type="scientific">Ilumatobacter fluminis</name>
    <dbReference type="NCBI Taxonomy" id="467091"/>
    <lineage>
        <taxon>Bacteria</taxon>
        <taxon>Bacillati</taxon>
        <taxon>Actinomycetota</taxon>
        <taxon>Acidimicrobiia</taxon>
        <taxon>Acidimicrobiales</taxon>
        <taxon>Ilumatobacteraceae</taxon>
        <taxon>Ilumatobacter</taxon>
    </lineage>
</organism>
<feature type="domain" description="PRC-barrel" evidence="2">
    <location>
        <begin position="30"/>
        <end position="90"/>
    </location>
</feature>
<dbReference type="InterPro" id="IPR011033">
    <property type="entry name" value="PRC_barrel-like_sf"/>
</dbReference>
<evidence type="ECO:0000259" key="2">
    <source>
        <dbReference type="Pfam" id="PF05239"/>
    </source>
</evidence>
<gene>
    <name evidence="3" type="ORF">BDK89_1622</name>
</gene>
<comment type="caution">
    <text evidence="3">The sequence shown here is derived from an EMBL/GenBank/DDBJ whole genome shotgun (WGS) entry which is preliminary data.</text>
</comment>
<proteinExistence type="predicted"/>
<dbReference type="AlphaFoldDB" id="A0A4R7HZ10"/>
<dbReference type="Gene3D" id="3.90.50.10">
    <property type="entry name" value="Photosynthetic Reaction Center, subunit H, domain 2"/>
    <property type="match status" value="1"/>
</dbReference>
<dbReference type="GO" id="GO:0019684">
    <property type="term" value="P:photosynthesis, light reaction"/>
    <property type="evidence" value="ECO:0007669"/>
    <property type="project" value="InterPro"/>
</dbReference>
<protein>
    <submittedName>
        <fullName evidence="3">PRC-barrel domain protein</fullName>
    </submittedName>
</protein>
<dbReference type="SUPFAM" id="SSF50346">
    <property type="entry name" value="PRC-barrel domain"/>
    <property type="match status" value="1"/>
</dbReference>
<dbReference type="Proteomes" id="UP000294558">
    <property type="component" value="Unassembled WGS sequence"/>
</dbReference>
<accession>A0A4R7HZ10</accession>
<evidence type="ECO:0000313" key="3">
    <source>
        <dbReference type="EMBL" id="TDT16040.1"/>
    </source>
</evidence>
<sequence length="123" mass="13867">MTAGVTGERSPPMSTPTDRTPGRHGDNPQFTGRQVIDERGEPLGSIDDVLFDPTDETPEYFVVKPGMLRRAHYLPVEGSYESIDGDIVVPWDQQWFKMSPPAARDHVLSTDDRRQVEAHYADR</sequence>
<name>A0A4R7HZ10_9ACTN</name>
<feature type="compositionally biased region" description="Basic and acidic residues" evidence="1">
    <location>
        <begin position="103"/>
        <end position="123"/>
    </location>
</feature>
<dbReference type="InterPro" id="IPR014747">
    <property type="entry name" value="Bac_photo_RC_H_C"/>
</dbReference>
<dbReference type="GO" id="GO:0030077">
    <property type="term" value="C:plasma membrane light-harvesting complex"/>
    <property type="evidence" value="ECO:0007669"/>
    <property type="project" value="InterPro"/>
</dbReference>
<feature type="region of interest" description="Disordered" evidence="1">
    <location>
        <begin position="1"/>
        <end position="33"/>
    </location>
</feature>
<evidence type="ECO:0000313" key="4">
    <source>
        <dbReference type="Proteomes" id="UP000294558"/>
    </source>
</evidence>
<keyword evidence="4" id="KW-1185">Reference proteome</keyword>
<feature type="region of interest" description="Disordered" evidence="1">
    <location>
        <begin position="102"/>
        <end position="123"/>
    </location>
</feature>
<evidence type="ECO:0000256" key="1">
    <source>
        <dbReference type="SAM" id="MobiDB-lite"/>
    </source>
</evidence>
<dbReference type="Pfam" id="PF05239">
    <property type="entry name" value="PRC"/>
    <property type="match status" value="1"/>
</dbReference>
<dbReference type="EMBL" id="SOAU01000001">
    <property type="protein sequence ID" value="TDT16040.1"/>
    <property type="molecule type" value="Genomic_DNA"/>
</dbReference>
<dbReference type="InterPro" id="IPR027275">
    <property type="entry name" value="PRC-brl_dom"/>
</dbReference>
<reference evidence="3 4" key="1">
    <citation type="submission" date="2019-03" db="EMBL/GenBank/DDBJ databases">
        <title>Sequencing the genomes of 1000 actinobacteria strains.</title>
        <authorList>
            <person name="Klenk H.-P."/>
        </authorList>
    </citation>
    <scope>NUCLEOTIDE SEQUENCE [LARGE SCALE GENOMIC DNA]</scope>
    <source>
        <strain evidence="3 4">DSM 18936</strain>
    </source>
</reference>